<reference evidence="5" key="1">
    <citation type="submission" date="2022-11" db="UniProtKB">
        <authorList>
            <consortium name="WormBaseParasite"/>
        </authorList>
    </citation>
    <scope>IDENTIFICATION</scope>
</reference>
<dbReference type="PROSITE" id="PS50088">
    <property type="entry name" value="ANK_REPEAT"/>
    <property type="match status" value="3"/>
</dbReference>
<dbReference type="GO" id="GO:0003950">
    <property type="term" value="F:NAD+ poly-ADP-ribosyltransferase activity"/>
    <property type="evidence" value="ECO:0007669"/>
    <property type="project" value="TreeGrafter"/>
</dbReference>
<evidence type="ECO:0000256" key="3">
    <source>
        <dbReference type="PROSITE-ProRule" id="PRU00023"/>
    </source>
</evidence>
<dbReference type="GO" id="GO:0090263">
    <property type="term" value="P:positive regulation of canonical Wnt signaling pathway"/>
    <property type="evidence" value="ECO:0007669"/>
    <property type="project" value="TreeGrafter"/>
</dbReference>
<dbReference type="GO" id="GO:0070198">
    <property type="term" value="P:protein localization to chromosome, telomeric region"/>
    <property type="evidence" value="ECO:0007669"/>
    <property type="project" value="TreeGrafter"/>
</dbReference>
<dbReference type="InterPro" id="IPR002110">
    <property type="entry name" value="Ankyrin_rpt"/>
</dbReference>
<keyword evidence="2 3" id="KW-0040">ANK repeat</keyword>
<dbReference type="GO" id="GO:0005634">
    <property type="term" value="C:nucleus"/>
    <property type="evidence" value="ECO:0007669"/>
    <property type="project" value="TreeGrafter"/>
</dbReference>
<evidence type="ECO:0000256" key="2">
    <source>
        <dbReference type="ARBA" id="ARBA00023043"/>
    </source>
</evidence>
<dbReference type="SUPFAM" id="SSF48403">
    <property type="entry name" value="Ankyrin repeat"/>
    <property type="match status" value="1"/>
</dbReference>
<accession>A0A914R6X5</accession>
<evidence type="ECO:0000313" key="5">
    <source>
        <dbReference type="WBParaSite" id="PEQ_0000200801-mRNA-1"/>
    </source>
</evidence>
<dbReference type="WBParaSite" id="PEQ_0000200801-mRNA-1">
    <property type="protein sequence ID" value="PEQ_0000200801-mRNA-1"/>
    <property type="gene ID" value="PEQ_0000200801"/>
</dbReference>
<dbReference type="PANTHER" id="PTHR24180:SF45">
    <property type="entry name" value="POLY [ADP-RIBOSE] POLYMERASE TANKYRASE"/>
    <property type="match status" value="1"/>
</dbReference>
<evidence type="ECO:0000313" key="4">
    <source>
        <dbReference type="Proteomes" id="UP000887564"/>
    </source>
</evidence>
<sequence length="170" mass="18437">YFIHDTGAEDVADLLRGEVAVLKAAKKGGYNNIEVARFLLENGAEVNAQDRGGLIALHNASSYGHLEIAALLIEHGASVNQPDKWGFTPLHEAAQKVFPVIFVSVLLYHGRDLNLKFKGRTQICSLLLSHGANVYLETHEGQLPIDLATAADTKQLLKVILLLSAVNVAF</sequence>
<dbReference type="GO" id="GO:1904355">
    <property type="term" value="P:positive regulation of telomere capping"/>
    <property type="evidence" value="ECO:0007669"/>
    <property type="project" value="TreeGrafter"/>
</dbReference>
<dbReference type="PRINTS" id="PR01415">
    <property type="entry name" value="ANKYRIN"/>
</dbReference>
<proteinExistence type="predicted"/>
<dbReference type="InterPro" id="IPR051637">
    <property type="entry name" value="Ank_repeat_dom-contain_49"/>
</dbReference>
<evidence type="ECO:0000256" key="1">
    <source>
        <dbReference type="ARBA" id="ARBA00022737"/>
    </source>
</evidence>
<feature type="repeat" description="ANK" evidence="3">
    <location>
        <begin position="16"/>
        <end position="51"/>
    </location>
</feature>
<dbReference type="Proteomes" id="UP000887564">
    <property type="component" value="Unplaced"/>
</dbReference>
<dbReference type="Gene3D" id="1.25.40.20">
    <property type="entry name" value="Ankyrin repeat-containing domain"/>
    <property type="match status" value="1"/>
</dbReference>
<name>A0A914R6X5_PAREQ</name>
<organism evidence="4 5">
    <name type="scientific">Parascaris equorum</name>
    <name type="common">Equine roundworm</name>
    <dbReference type="NCBI Taxonomy" id="6256"/>
    <lineage>
        <taxon>Eukaryota</taxon>
        <taxon>Metazoa</taxon>
        <taxon>Ecdysozoa</taxon>
        <taxon>Nematoda</taxon>
        <taxon>Chromadorea</taxon>
        <taxon>Rhabditida</taxon>
        <taxon>Spirurina</taxon>
        <taxon>Ascaridomorpha</taxon>
        <taxon>Ascaridoidea</taxon>
        <taxon>Ascarididae</taxon>
        <taxon>Parascaris</taxon>
    </lineage>
</organism>
<protein>
    <submittedName>
        <fullName evidence="5">Tankyrase</fullName>
    </submittedName>
</protein>
<dbReference type="Pfam" id="PF12796">
    <property type="entry name" value="Ank_2"/>
    <property type="match status" value="1"/>
</dbReference>
<dbReference type="PROSITE" id="PS50297">
    <property type="entry name" value="ANK_REP_REGION"/>
    <property type="match status" value="2"/>
</dbReference>
<dbReference type="InterPro" id="IPR036770">
    <property type="entry name" value="Ankyrin_rpt-contain_sf"/>
</dbReference>
<dbReference type="SMART" id="SM00248">
    <property type="entry name" value="ANK"/>
    <property type="match status" value="4"/>
</dbReference>
<feature type="repeat" description="ANK" evidence="3">
    <location>
        <begin position="52"/>
        <end position="84"/>
    </location>
</feature>
<dbReference type="AlphaFoldDB" id="A0A914R6X5"/>
<feature type="repeat" description="ANK" evidence="3">
    <location>
        <begin position="85"/>
        <end position="118"/>
    </location>
</feature>
<dbReference type="PANTHER" id="PTHR24180">
    <property type="entry name" value="CYCLIN-DEPENDENT KINASE INHIBITOR 2C-RELATED"/>
    <property type="match status" value="1"/>
</dbReference>
<keyword evidence="1" id="KW-0677">Repeat</keyword>
<keyword evidence="4" id="KW-1185">Reference proteome</keyword>
<dbReference type="GO" id="GO:0005737">
    <property type="term" value="C:cytoplasm"/>
    <property type="evidence" value="ECO:0007669"/>
    <property type="project" value="TreeGrafter"/>
</dbReference>